<dbReference type="PIRSF" id="PIRSF015736">
    <property type="entry name" value="MI"/>
    <property type="match status" value="1"/>
</dbReference>
<protein>
    <submittedName>
        <fullName evidence="1">Aspartate/glutamate racemase family protein</fullName>
    </submittedName>
</protein>
<gene>
    <name evidence="1" type="ORF">R3Q16_08820</name>
</gene>
<dbReference type="EMBL" id="JAWLKB010000003">
    <property type="protein sequence ID" value="MDV6266704.1"/>
    <property type="molecule type" value="Genomic_DNA"/>
</dbReference>
<dbReference type="RefSeq" id="WP_116103535.1">
    <property type="nucleotide sequence ID" value="NZ_JAWLKB010000003.1"/>
</dbReference>
<keyword evidence="2" id="KW-1185">Reference proteome</keyword>
<dbReference type="PANTHER" id="PTHR40267">
    <property type="entry name" value="BLR3294 PROTEIN"/>
    <property type="match status" value="1"/>
</dbReference>
<name>A0ABU4BR82_RHOGO</name>
<dbReference type="Gene3D" id="3.40.50.12500">
    <property type="match status" value="1"/>
</dbReference>
<accession>A0ABU4BR82</accession>
<dbReference type="InterPro" id="IPR053714">
    <property type="entry name" value="Iso_Racemase_Enz_sf"/>
</dbReference>
<sequence>MTATAGSVASISKGRRFALIVPSTNTSVEREFHHIRPQDCSWHTGRIMIKAAALDSADAFGLFREDLNAALPSALEIVMTANPDYIVMGMSAETFWGGVAGNAAFEQNVRELTGLDVTTGATAAAEALKAFGAKKIGIVTPYQPVGDEQVVAYFTELGFDVAGIHGLKSASATSIADETPEDIRAAFLAVDGPDVDALIQAGTNLEAIAVAAELEKELGKPVIAINLATVWHALRANGINDKIAGHGSLLERF</sequence>
<dbReference type="InterPro" id="IPR026286">
    <property type="entry name" value="MaiA/AMDase"/>
</dbReference>
<comment type="caution">
    <text evidence="1">The sequence shown here is derived from an EMBL/GenBank/DDBJ whole genome shotgun (WGS) entry which is preliminary data.</text>
</comment>
<dbReference type="PANTHER" id="PTHR40267:SF1">
    <property type="entry name" value="BLR3294 PROTEIN"/>
    <property type="match status" value="1"/>
</dbReference>
<dbReference type="Proteomes" id="UP001185927">
    <property type="component" value="Unassembled WGS sequence"/>
</dbReference>
<proteinExistence type="predicted"/>
<evidence type="ECO:0000313" key="2">
    <source>
        <dbReference type="Proteomes" id="UP001185927"/>
    </source>
</evidence>
<evidence type="ECO:0000313" key="1">
    <source>
        <dbReference type="EMBL" id="MDV6266704.1"/>
    </source>
</evidence>
<dbReference type="Pfam" id="PF17645">
    <property type="entry name" value="Amdase"/>
    <property type="match status" value="1"/>
</dbReference>
<reference evidence="1 2" key="1">
    <citation type="submission" date="2023-10" db="EMBL/GenBank/DDBJ databases">
        <title>Development of a sustainable strategy for remediation of hydrocarbon-contaminated territories based on the waste exchange concept.</title>
        <authorList>
            <person name="Krivoruchko A."/>
        </authorList>
    </citation>
    <scope>NUCLEOTIDE SEQUENCE [LARGE SCALE GENOMIC DNA]</scope>
    <source>
        <strain evidence="1 2">IEGM 1203</strain>
    </source>
</reference>
<organism evidence="1 2">
    <name type="scientific">Rhodococcus globerulus</name>
    <dbReference type="NCBI Taxonomy" id="33008"/>
    <lineage>
        <taxon>Bacteria</taxon>
        <taxon>Bacillati</taxon>
        <taxon>Actinomycetota</taxon>
        <taxon>Actinomycetes</taxon>
        <taxon>Mycobacteriales</taxon>
        <taxon>Nocardiaceae</taxon>
        <taxon>Rhodococcus</taxon>
    </lineage>
</organism>